<evidence type="ECO:0000313" key="11">
    <source>
        <dbReference type="Proteomes" id="UP000501891"/>
    </source>
</evidence>
<protein>
    <recommendedName>
        <fullName evidence="3">17 kDa surface antigen</fullName>
    </recommendedName>
</protein>
<evidence type="ECO:0000256" key="5">
    <source>
        <dbReference type="ARBA" id="ARBA00023288"/>
    </source>
</evidence>
<keyword evidence="4" id="KW-0472">Membrane</keyword>
<feature type="signal peptide" evidence="7">
    <location>
        <begin position="1"/>
        <end position="30"/>
    </location>
</feature>
<evidence type="ECO:0000256" key="7">
    <source>
        <dbReference type="SAM" id="SignalP"/>
    </source>
</evidence>
<dbReference type="InterPro" id="IPR032635">
    <property type="entry name" value="Anti_2"/>
</dbReference>
<name>A0A858R8U9_9PROT</name>
<evidence type="ECO:0000259" key="8">
    <source>
        <dbReference type="Pfam" id="PF05433"/>
    </source>
</evidence>
<evidence type="ECO:0000256" key="1">
    <source>
        <dbReference type="ARBA" id="ARBA00004459"/>
    </source>
</evidence>
<feature type="region of interest" description="Disordered" evidence="6">
    <location>
        <begin position="32"/>
        <end position="56"/>
    </location>
</feature>
<evidence type="ECO:0000256" key="3">
    <source>
        <dbReference type="ARBA" id="ARBA00015281"/>
    </source>
</evidence>
<reference evidence="10" key="1">
    <citation type="submission" date="2020-04" db="EMBL/GenBank/DDBJ databases">
        <title>A desert anoxygenic phototrophic bacterium fixes CO2 using RubisCO under aerobic conditions.</title>
        <authorList>
            <person name="Tang K."/>
        </authorList>
    </citation>
    <scope>NUCLEOTIDE SEQUENCE [LARGE SCALE GENOMIC DNA]</scope>
    <source>
        <strain evidence="10">MIMtkB3</strain>
    </source>
</reference>
<evidence type="ECO:0000259" key="9">
    <source>
        <dbReference type="Pfam" id="PF16998"/>
    </source>
</evidence>
<feature type="chain" id="PRO_5032826179" description="17 kDa surface antigen" evidence="7">
    <location>
        <begin position="31"/>
        <end position="224"/>
    </location>
</feature>
<organism evidence="10 11">
    <name type="scientific">Aerophototrophica crusticola</name>
    <dbReference type="NCBI Taxonomy" id="1709002"/>
    <lineage>
        <taxon>Bacteria</taxon>
        <taxon>Pseudomonadati</taxon>
        <taxon>Pseudomonadota</taxon>
        <taxon>Alphaproteobacteria</taxon>
        <taxon>Rhodospirillales</taxon>
        <taxon>Rhodospirillaceae</taxon>
        <taxon>Aerophototrophica</taxon>
    </lineage>
</organism>
<feature type="domain" description="Glycine zipper 2TM" evidence="8">
    <location>
        <begin position="100"/>
        <end position="141"/>
    </location>
</feature>
<dbReference type="Pfam" id="PF05433">
    <property type="entry name" value="Rick_17kDa_Anti"/>
    <property type="match status" value="1"/>
</dbReference>
<comment type="similarity">
    <text evidence="2">Belongs to the rickettsiale 17 kDa surface antigen family.</text>
</comment>
<dbReference type="PANTHER" id="PTHR35603">
    <property type="match status" value="1"/>
</dbReference>
<gene>
    <name evidence="10" type="ORF">HHL28_13010</name>
</gene>
<dbReference type="EMBL" id="CP051775">
    <property type="protein sequence ID" value="QJE73890.1"/>
    <property type="molecule type" value="Genomic_DNA"/>
</dbReference>
<dbReference type="InterPro" id="IPR051407">
    <property type="entry name" value="Bact_OM_lipoprot/Surf_antigen"/>
</dbReference>
<proteinExistence type="inferred from homology"/>
<dbReference type="GO" id="GO:0009279">
    <property type="term" value="C:cell outer membrane"/>
    <property type="evidence" value="ECO:0007669"/>
    <property type="project" value="UniProtKB-SubCell"/>
</dbReference>
<feature type="compositionally biased region" description="Basic residues" evidence="6">
    <location>
        <begin position="39"/>
        <end position="52"/>
    </location>
</feature>
<keyword evidence="5" id="KW-0449">Lipoprotein</keyword>
<keyword evidence="11" id="KW-1185">Reference proteome</keyword>
<accession>A0A858R8U9</accession>
<evidence type="ECO:0000256" key="6">
    <source>
        <dbReference type="SAM" id="MobiDB-lite"/>
    </source>
</evidence>
<dbReference type="KEGG" id="acru:HHL28_13010"/>
<sequence length="224" mass="23572">MKFRHTLPATVATAALAGLLALGPTAAAYADPPPWAPAHGHRAKEEKHKHKHKDDDDRRTVIIREVERPPQLAAGLPAFYGLPVGIEQGRCDRGLVQANVGTVLGAIAGGLAGSQFGKGDGKVAMTAAGVLLGAVLGNAVQGQLDAADQGCLTQALERAPTGQPVVWNNPDNGARYQVTPVRTYEPEPGRYCREYKSRATIGGRAETVTGTACRQPDGTWRIVG</sequence>
<dbReference type="Proteomes" id="UP000501891">
    <property type="component" value="Chromosome"/>
</dbReference>
<evidence type="ECO:0000256" key="4">
    <source>
        <dbReference type="ARBA" id="ARBA00023136"/>
    </source>
</evidence>
<dbReference type="PANTHER" id="PTHR35603:SF2">
    <property type="entry name" value="OUTER MEMBRANE LIPOPROTEIN"/>
    <property type="match status" value="1"/>
</dbReference>
<comment type="subcellular location">
    <subcellularLocation>
        <location evidence="1">Cell outer membrane</location>
        <topology evidence="1">Lipid-anchor</topology>
    </subcellularLocation>
</comment>
<dbReference type="InterPro" id="IPR008816">
    <property type="entry name" value="Gly_zipper_2TM_dom"/>
</dbReference>
<evidence type="ECO:0000313" key="10">
    <source>
        <dbReference type="EMBL" id="QJE73890.1"/>
    </source>
</evidence>
<feature type="domain" description="Surface antigen" evidence="9">
    <location>
        <begin position="161"/>
        <end position="223"/>
    </location>
</feature>
<evidence type="ECO:0000256" key="2">
    <source>
        <dbReference type="ARBA" id="ARBA00008681"/>
    </source>
</evidence>
<keyword evidence="7" id="KW-0732">Signal</keyword>
<dbReference type="AlphaFoldDB" id="A0A858R8U9"/>
<dbReference type="Pfam" id="PF16998">
    <property type="entry name" value="17kDa_Anti_2"/>
    <property type="match status" value="1"/>
</dbReference>